<protein>
    <recommendedName>
        <fullName evidence="1">Metallo-beta-lactamase domain-containing protein</fullName>
    </recommendedName>
</protein>
<dbReference type="PIRSF" id="PIRSF038896">
    <property type="entry name" value="NAPE-PLD"/>
    <property type="match status" value="1"/>
</dbReference>
<evidence type="ECO:0000259" key="1">
    <source>
        <dbReference type="Pfam" id="PF12706"/>
    </source>
</evidence>
<dbReference type="OrthoDB" id="9805728at2"/>
<dbReference type="STRING" id="28445.BHQ20_28275"/>
<dbReference type="RefSeq" id="WP_069422464.1">
    <property type="nucleotide sequence ID" value="NZ_CBCRZH010000078.1"/>
</dbReference>
<dbReference type="InterPro" id="IPR036866">
    <property type="entry name" value="RibonucZ/Hydroxyglut_hydro"/>
</dbReference>
<comment type="caution">
    <text evidence="2">The sequence shown here is derived from an EMBL/GenBank/DDBJ whole genome shotgun (WGS) entry which is preliminary data.</text>
</comment>
<dbReference type="PANTHER" id="PTHR15032:SF4">
    <property type="entry name" value="N-ACYL-PHOSPHATIDYLETHANOLAMINE-HYDROLYZING PHOSPHOLIPASE D"/>
    <property type="match status" value="1"/>
</dbReference>
<dbReference type="SUPFAM" id="SSF56281">
    <property type="entry name" value="Metallo-hydrolase/oxidoreductase"/>
    <property type="match status" value="1"/>
</dbReference>
<evidence type="ECO:0000313" key="3">
    <source>
        <dbReference type="Proteomes" id="UP000192739"/>
    </source>
</evidence>
<evidence type="ECO:0000313" key="2">
    <source>
        <dbReference type="EMBL" id="ORA95025.1"/>
    </source>
</evidence>
<name>A0A1E3S414_MYCIE</name>
<sequence length="372" mass="40641">MVHRALRLAVGTASLAAGGWLLRAMHGAPSALGADPASIEAVAEGSPNYQDGSFVNIDPASWFSVDREQLALVAREMLGSRNSTRPATPIPLAAPEIYRGDASPLAVSWFGHSTALVEIDGYRVLTDPVWSDRCSPSDLAGPRRLHPPPVQMEGLPAVDAVVISHDHYDHLDVDTVLALARMQRAPFCVPLGVGAHLRYWGIPDERIIELDWNQSAKIDKLTVVCLPARHFSGRFLSRNNTLWASWAFIGPEHRTYFGGDTGYTKTFAGIGADHGPFDLTLMPVGAYNTAWPDIHMNPEEAVRAHQDVTNSGSGLLVPIHWGTFRLAPHPWSEPVERVLKAAEPEGVQVAVPLPGQRVDPSAPLRFNPWWRL</sequence>
<keyword evidence="3" id="KW-1185">Reference proteome</keyword>
<dbReference type="InterPro" id="IPR024884">
    <property type="entry name" value="NAPE-PLD"/>
</dbReference>
<dbReference type="GO" id="GO:0070290">
    <property type="term" value="F:N-acylphosphatidylethanolamine-specific phospholipase D activity"/>
    <property type="evidence" value="ECO:0007669"/>
    <property type="project" value="InterPro"/>
</dbReference>
<dbReference type="EMBL" id="MVHT01000118">
    <property type="protein sequence ID" value="ORA95025.1"/>
    <property type="molecule type" value="Genomic_DNA"/>
</dbReference>
<proteinExistence type="predicted"/>
<feature type="domain" description="Metallo-beta-lactamase" evidence="1">
    <location>
        <begin position="122"/>
        <end position="321"/>
    </location>
</feature>
<dbReference type="PANTHER" id="PTHR15032">
    <property type="entry name" value="N-ACYL-PHOSPHATIDYLETHANOLAMINE-HYDROLYZING PHOSPHOLIPASE D"/>
    <property type="match status" value="1"/>
</dbReference>
<gene>
    <name evidence="2" type="ORF">BST27_27240</name>
</gene>
<dbReference type="Pfam" id="PF12706">
    <property type="entry name" value="Lactamase_B_2"/>
    <property type="match status" value="1"/>
</dbReference>
<dbReference type="InterPro" id="IPR001279">
    <property type="entry name" value="Metallo-B-lactamas"/>
</dbReference>
<dbReference type="Proteomes" id="UP000192739">
    <property type="component" value="Unassembled WGS sequence"/>
</dbReference>
<dbReference type="GO" id="GO:0008270">
    <property type="term" value="F:zinc ion binding"/>
    <property type="evidence" value="ECO:0007669"/>
    <property type="project" value="InterPro"/>
</dbReference>
<dbReference type="Gene3D" id="3.60.15.10">
    <property type="entry name" value="Ribonuclease Z/Hydroxyacylglutathione hydrolase-like"/>
    <property type="match status" value="1"/>
</dbReference>
<dbReference type="AlphaFoldDB" id="A0A1E3S414"/>
<organism evidence="2 3">
    <name type="scientific">Mycobacterium intermedium</name>
    <dbReference type="NCBI Taxonomy" id="28445"/>
    <lineage>
        <taxon>Bacteria</taxon>
        <taxon>Bacillati</taxon>
        <taxon>Actinomycetota</taxon>
        <taxon>Actinomycetes</taxon>
        <taxon>Mycobacteriales</taxon>
        <taxon>Mycobacteriaceae</taxon>
        <taxon>Mycobacterium</taxon>
        <taxon>Mycobacterium simiae complex</taxon>
    </lineage>
</organism>
<accession>A0A1E3S414</accession>
<reference evidence="2 3" key="1">
    <citation type="submission" date="2017-02" db="EMBL/GenBank/DDBJ databases">
        <title>The new phylogeny of genus Mycobacterium.</title>
        <authorList>
            <person name="Tortoli E."/>
            <person name="Trovato A."/>
            <person name="Cirillo D.M."/>
        </authorList>
    </citation>
    <scope>NUCLEOTIDE SEQUENCE [LARGE SCALE GENOMIC DNA]</scope>
    <source>
        <strain evidence="2 3">DSM 44049</strain>
    </source>
</reference>
<dbReference type="GO" id="GO:0005737">
    <property type="term" value="C:cytoplasm"/>
    <property type="evidence" value="ECO:0007669"/>
    <property type="project" value="TreeGrafter"/>
</dbReference>